<dbReference type="EMBL" id="LVYV01000001">
    <property type="protein sequence ID" value="KZD25567.1"/>
    <property type="molecule type" value="Genomic_DNA"/>
</dbReference>
<name>A0A164B029_9BRAD</name>
<evidence type="ECO:0000256" key="1">
    <source>
        <dbReference type="ARBA" id="ARBA00004141"/>
    </source>
</evidence>
<feature type="transmembrane region" description="Helical" evidence="5">
    <location>
        <begin position="77"/>
        <end position="97"/>
    </location>
</feature>
<feature type="transmembrane region" description="Helical" evidence="5">
    <location>
        <begin position="263"/>
        <end position="283"/>
    </location>
</feature>
<feature type="transmembrane region" description="Helical" evidence="5">
    <location>
        <begin position="237"/>
        <end position="256"/>
    </location>
</feature>
<dbReference type="OrthoDB" id="7374648at2"/>
<dbReference type="Pfam" id="PF04632">
    <property type="entry name" value="FUSC"/>
    <property type="match status" value="1"/>
</dbReference>
<evidence type="ECO:0000256" key="2">
    <source>
        <dbReference type="ARBA" id="ARBA00022692"/>
    </source>
</evidence>
<feature type="transmembrane region" description="Helical" evidence="5">
    <location>
        <begin position="344"/>
        <end position="365"/>
    </location>
</feature>
<keyword evidence="2 5" id="KW-0812">Transmembrane</keyword>
<dbReference type="GO" id="GO:0005886">
    <property type="term" value="C:plasma membrane"/>
    <property type="evidence" value="ECO:0007669"/>
    <property type="project" value="InterPro"/>
</dbReference>
<proteinExistence type="predicted"/>
<dbReference type="PANTHER" id="PTHR31086">
    <property type="entry name" value="ALUMINUM-ACTIVATED MALATE TRANSPORTER 10"/>
    <property type="match status" value="1"/>
</dbReference>
<dbReference type="InterPro" id="IPR006726">
    <property type="entry name" value="PHBA_efflux_AaeB/fusaric-R"/>
</dbReference>
<feature type="transmembrane region" description="Helical" evidence="5">
    <location>
        <begin position="205"/>
        <end position="225"/>
    </location>
</feature>
<keyword evidence="7" id="KW-1185">Reference proteome</keyword>
<comment type="caution">
    <text evidence="6">The sequence shown here is derived from an EMBL/GenBank/DDBJ whole genome shotgun (WGS) entry which is preliminary data.</text>
</comment>
<evidence type="ECO:0000313" key="6">
    <source>
        <dbReference type="EMBL" id="KZD25567.1"/>
    </source>
</evidence>
<accession>A0A164B029</accession>
<gene>
    <name evidence="6" type="ORF">A4A58_03935</name>
</gene>
<organism evidence="6 7">
    <name type="scientific">Tardiphaga robiniae</name>
    <dbReference type="NCBI Taxonomy" id="943830"/>
    <lineage>
        <taxon>Bacteria</taxon>
        <taxon>Pseudomonadati</taxon>
        <taxon>Pseudomonadota</taxon>
        <taxon>Alphaproteobacteria</taxon>
        <taxon>Hyphomicrobiales</taxon>
        <taxon>Nitrobacteraceae</taxon>
        <taxon>Tardiphaga</taxon>
    </lineage>
</organism>
<feature type="transmembrane region" description="Helical" evidence="5">
    <location>
        <begin position="103"/>
        <end position="121"/>
    </location>
</feature>
<feature type="transmembrane region" description="Helical" evidence="5">
    <location>
        <begin position="39"/>
        <end position="65"/>
    </location>
</feature>
<comment type="subcellular location">
    <subcellularLocation>
        <location evidence="1">Membrane</location>
        <topology evidence="1">Multi-pass membrane protein</topology>
    </subcellularLocation>
</comment>
<dbReference type="GO" id="GO:0022857">
    <property type="term" value="F:transmembrane transporter activity"/>
    <property type="evidence" value="ECO:0007669"/>
    <property type="project" value="InterPro"/>
</dbReference>
<reference evidence="6 7" key="1">
    <citation type="submission" date="2016-03" db="EMBL/GenBank/DDBJ databases">
        <title>Microsymbionts genomes from the relict species Vavilovia formosa (Stev.) Fed.</title>
        <authorList>
            <person name="Kopat V."/>
            <person name="Chirak E."/>
            <person name="Kimeklis A."/>
            <person name="Andronov E."/>
        </authorList>
    </citation>
    <scope>NUCLEOTIDE SEQUENCE [LARGE SCALE GENOMIC DNA]</scope>
    <source>
        <strain evidence="6 7">Vaf07</strain>
    </source>
</reference>
<dbReference type="Proteomes" id="UP000076574">
    <property type="component" value="Unassembled WGS sequence"/>
</dbReference>
<dbReference type="STRING" id="943830.A4A58_03935"/>
<feature type="transmembrane region" description="Helical" evidence="5">
    <location>
        <begin position="312"/>
        <end position="332"/>
    </location>
</feature>
<dbReference type="AlphaFoldDB" id="A0A164B029"/>
<evidence type="ECO:0000256" key="5">
    <source>
        <dbReference type="SAM" id="Phobius"/>
    </source>
</evidence>
<evidence type="ECO:0000313" key="7">
    <source>
        <dbReference type="Proteomes" id="UP000076574"/>
    </source>
</evidence>
<feature type="transmembrane region" description="Helical" evidence="5">
    <location>
        <begin position="164"/>
        <end position="184"/>
    </location>
</feature>
<dbReference type="RefSeq" id="WP_068729944.1">
    <property type="nucleotide sequence ID" value="NZ_LVYV01000001.1"/>
</dbReference>
<sequence>MLVFFAIHLSRIARAFGNEMRSLPIPGPRMIDEAECICSVLLAIILSHAIGAENVGWAAFSGYMVMRSHVAESFTRGVLRVIGTLAGAGLALAAAPLLLKQPLLLSLGLLIGGGVTLYFAIVGRRAYAWLFTGLTFLMVLIEGMEHVREPILRFASTRVLEVLAGTTACVIVSAISTWTVRRALPNPDNNLRAKPVDLPTRQWHATVARHALVGGIALALIPWAWQWLGIPSLSQSSITIFAVMLVPAASLAEGMLSPVSSRMMNRLVGCLAGGLLASAILLVSRHSPVVMTVGLALGVMIGRHIENGPPSMSYAGLQFTLAFLVVLVPDNYANAVLEPGYDRLFGILFGMVLLEPVVLIAHLIARRSLKTNADKPVAGLADK</sequence>
<keyword evidence="4 5" id="KW-0472">Membrane</keyword>
<evidence type="ECO:0008006" key="8">
    <source>
        <dbReference type="Google" id="ProtNLM"/>
    </source>
</evidence>
<keyword evidence="3 5" id="KW-1133">Transmembrane helix</keyword>
<evidence type="ECO:0000256" key="4">
    <source>
        <dbReference type="ARBA" id="ARBA00023136"/>
    </source>
</evidence>
<evidence type="ECO:0000256" key="3">
    <source>
        <dbReference type="ARBA" id="ARBA00022989"/>
    </source>
</evidence>
<feature type="transmembrane region" description="Helical" evidence="5">
    <location>
        <begin position="126"/>
        <end position="144"/>
    </location>
</feature>
<protein>
    <recommendedName>
        <fullName evidence="8">FUSC family protein</fullName>
    </recommendedName>
</protein>